<feature type="transmembrane region" description="Helical" evidence="9">
    <location>
        <begin position="196"/>
        <end position="213"/>
    </location>
</feature>
<feature type="transmembrane region" description="Helical" evidence="9">
    <location>
        <begin position="364"/>
        <end position="386"/>
    </location>
</feature>
<dbReference type="OrthoDB" id="9789704at2"/>
<evidence type="ECO:0000256" key="2">
    <source>
        <dbReference type="ARBA" id="ARBA00006434"/>
    </source>
</evidence>
<evidence type="ECO:0000256" key="8">
    <source>
        <dbReference type="RuleBase" id="RU362091"/>
    </source>
</evidence>
<comment type="caution">
    <text evidence="10">The sequence shown here is derived from an EMBL/GenBank/DDBJ whole genome shotgun (WGS) entry which is preliminary data.</text>
</comment>
<protein>
    <submittedName>
        <fullName evidence="10">Na+/proline symporter</fullName>
    </submittedName>
</protein>
<feature type="transmembrane region" description="Helical" evidence="9">
    <location>
        <begin position="421"/>
        <end position="439"/>
    </location>
</feature>
<dbReference type="InterPro" id="IPR001734">
    <property type="entry name" value="Na/solute_symporter"/>
</dbReference>
<dbReference type="PANTHER" id="PTHR48086:SF7">
    <property type="entry name" value="SODIUM-SOLUTE SYMPORTER-RELATED"/>
    <property type="match status" value="1"/>
</dbReference>
<dbReference type="PANTHER" id="PTHR48086">
    <property type="entry name" value="SODIUM/PROLINE SYMPORTER-RELATED"/>
    <property type="match status" value="1"/>
</dbReference>
<dbReference type="GO" id="GO:0005886">
    <property type="term" value="C:plasma membrane"/>
    <property type="evidence" value="ECO:0007669"/>
    <property type="project" value="TreeGrafter"/>
</dbReference>
<evidence type="ECO:0000256" key="3">
    <source>
        <dbReference type="ARBA" id="ARBA00022448"/>
    </source>
</evidence>
<sequence>MEIPNNQLPIIITITGVYGVFILLYAYYFYRKINTYAEYNLAGRSMPLVPMVLTILGTSIGGAMLLGLMADGYRIGLSQIWMLVALNGMLLLFTIFFVKRLRKVGDKHELYTVGDYAVVRYGPLARYPASIANLVAISALTGMQFIALATIFKLLFGLEMTQGILLACALLTLKTYLGGFTSVVWSDAVQGTIQTLGILSLFAAVYFLSGGWSEIASRAEATGQQALFVLTSMSPYKIFIFVFTIGAAVLVRQDFWSRIWAARDLNTTVKAYWLSCILLLITGLVIISTGALAKVGLGIVSEPASMVYYHVIQEAMPFWFFVLMLVTLIATVVSCADSFFIAGASTIVSDFIHPNFKGATDRQLLLCSRGAVIIMAVISLTLAMAVPGLIQLWITGSAILVSSLLVPLLLGVLWSRPSRRAGTSAMWFGLIASLAWQLSGQSANWSPVFIGVAISTLTLFSVMLLERTQGEPALAKNEA</sequence>
<dbReference type="InterPro" id="IPR038377">
    <property type="entry name" value="Na/Glc_symporter_sf"/>
</dbReference>
<evidence type="ECO:0000256" key="9">
    <source>
        <dbReference type="SAM" id="Phobius"/>
    </source>
</evidence>
<feature type="transmembrane region" description="Helical" evidence="9">
    <location>
        <begin position="319"/>
        <end position="352"/>
    </location>
</feature>
<keyword evidence="4 9" id="KW-0812">Transmembrane</keyword>
<dbReference type="Gene3D" id="1.20.1730.10">
    <property type="entry name" value="Sodium/glucose cotransporter"/>
    <property type="match status" value="1"/>
</dbReference>
<comment type="similarity">
    <text evidence="2 8">Belongs to the sodium:solute symporter (SSF) (TC 2.A.21) family.</text>
</comment>
<dbReference type="RefSeq" id="WP_132286036.1">
    <property type="nucleotide sequence ID" value="NZ_SMFU01000002.1"/>
</dbReference>
<keyword evidence="11" id="KW-1185">Reference proteome</keyword>
<evidence type="ECO:0000313" key="11">
    <source>
        <dbReference type="Proteomes" id="UP000294546"/>
    </source>
</evidence>
<feature type="transmembrane region" description="Helical" evidence="9">
    <location>
        <begin position="392"/>
        <end position="414"/>
    </location>
</feature>
<evidence type="ECO:0000256" key="7">
    <source>
        <dbReference type="ARBA" id="ARBA00023136"/>
    </source>
</evidence>
<dbReference type="GO" id="GO:0015293">
    <property type="term" value="F:symporter activity"/>
    <property type="evidence" value="ECO:0007669"/>
    <property type="project" value="UniProtKB-KW"/>
</dbReference>
<gene>
    <name evidence="10" type="ORF">CLV83_0120</name>
</gene>
<keyword evidence="6 9" id="KW-1133">Transmembrane helix</keyword>
<dbReference type="CDD" id="cd10322">
    <property type="entry name" value="SLC5sbd"/>
    <property type="match status" value="1"/>
</dbReference>
<accession>A0A4R1HGS9</accession>
<feature type="transmembrane region" description="Helical" evidence="9">
    <location>
        <begin position="233"/>
        <end position="251"/>
    </location>
</feature>
<comment type="subcellular location">
    <subcellularLocation>
        <location evidence="1">Membrane</location>
        <topology evidence="1">Multi-pass membrane protein</topology>
    </subcellularLocation>
</comment>
<feature type="transmembrane region" description="Helical" evidence="9">
    <location>
        <begin position="131"/>
        <end position="152"/>
    </location>
</feature>
<proteinExistence type="inferred from homology"/>
<evidence type="ECO:0000256" key="4">
    <source>
        <dbReference type="ARBA" id="ARBA00022692"/>
    </source>
</evidence>
<dbReference type="EMBL" id="SMFU01000002">
    <property type="protein sequence ID" value="TCK16412.1"/>
    <property type="molecule type" value="Genomic_DNA"/>
</dbReference>
<dbReference type="Pfam" id="PF00474">
    <property type="entry name" value="SSF"/>
    <property type="match status" value="1"/>
</dbReference>
<dbReference type="PROSITE" id="PS50283">
    <property type="entry name" value="NA_SOLUT_SYMP_3"/>
    <property type="match status" value="1"/>
</dbReference>
<feature type="transmembrane region" description="Helical" evidence="9">
    <location>
        <begin position="445"/>
        <end position="465"/>
    </location>
</feature>
<evidence type="ECO:0000256" key="1">
    <source>
        <dbReference type="ARBA" id="ARBA00004141"/>
    </source>
</evidence>
<feature type="transmembrane region" description="Helical" evidence="9">
    <location>
        <begin position="272"/>
        <end position="299"/>
    </location>
</feature>
<feature type="transmembrane region" description="Helical" evidence="9">
    <location>
        <begin position="48"/>
        <end position="68"/>
    </location>
</feature>
<evidence type="ECO:0000256" key="5">
    <source>
        <dbReference type="ARBA" id="ARBA00022847"/>
    </source>
</evidence>
<evidence type="ECO:0000313" key="10">
    <source>
        <dbReference type="EMBL" id="TCK16412.1"/>
    </source>
</evidence>
<dbReference type="AlphaFoldDB" id="A0A4R1HGS9"/>
<keyword evidence="3" id="KW-0813">Transport</keyword>
<feature type="transmembrane region" description="Helical" evidence="9">
    <location>
        <begin position="6"/>
        <end position="28"/>
    </location>
</feature>
<dbReference type="InterPro" id="IPR050277">
    <property type="entry name" value="Sodium:Solute_Symporter"/>
</dbReference>
<organism evidence="10 11">
    <name type="scientific">Marinobacterium mangrovicola</name>
    <dbReference type="NCBI Taxonomy" id="1476959"/>
    <lineage>
        <taxon>Bacteria</taxon>
        <taxon>Pseudomonadati</taxon>
        <taxon>Pseudomonadota</taxon>
        <taxon>Gammaproteobacteria</taxon>
        <taxon>Oceanospirillales</taxon>
        <taxon>Oceanospirillaceae</taxon>
        <taxon>Marinobacterium</taxon>
    </lineage>
</organism>
<dbReference type="Proteomes" id="UP000294546">
    <property type="component" value="Unassembled WGS sequence"/>
</dbReference>
<feature type="transmembrane region" description="Helical" evidence="9">
    <location>
        <begin position="80"/>
        <end position="98"/>
    </location>
</feature>
<feature type="transmembrane region" description="Helical" evidence="9">
    <location>
        <begin position="164"/>
        <end position="184"/>
    </location>
</feature>
<keyword evidence="5" id="KW-0769">Symport</keyword>
<reference evidence="10 11" key="1">
    <citation type="submission" date="2019-03" db="EMBL/GenBank/DDBJ databases">
        <title>Genomic Encyclopedia of Archaeal and Bacterial Type Strains, Phase II (KMG-II): from individual species to whole genera.</title>
        <authorList>
            <person name="Goeker M."/>
        </authorList>
    </citation>
    <scope>NUCLEOTIDE SEQUENCE [LARGE SCALE GENOMIC DNA]</scope>
    <source>
        <strain evidence="10 11">DSM 27697</strain>
    </source>
</reference>
<evidence type="ECO:0000256" key="6">
    <source>
        <dbReference type="ARBA" id="ARBA00022989"/>
    </source>
</evidence>
<keyword evidence="7 9" id="KW-0472">Membrane</keyword>
<name>A0A4R1HGS9_9GAMM</name>